<evidence type="ECO:0000313" key="3">
    <source>
        <dbReference type="EMBL" id="KAF6061884.1"/>
    </source>
</evidence>
<feature type="region of interest" description="Disordered" evidence="1">
    <location>
        <begin position="214"/>
        <end position="239"/>
    </location>
</feature>
<evidence type="ECO:0000313" key="5">
    <source>
        <dbReference type="Proteomes" id="UP000536275"/>
    </source>
</evidence>
<dbReference type="PANTHER" id="PTHR47524">
    <property type="entry name" value="20S RRNA ACCUMULATION PROTEIN 4"/>
    <property type="match status" value="1"/>
</dbReference>
<feature type="domain" description="Programmed cell death protein 2 C-terminal" evidence="2">
    <location>
        <begin position="247"/>
        <end position="372"/>
    </location>
</feature>
<dbReference type="AlphaFoldDB" id="A0A8H6C323"/>
<comment type="caution">
    <text evidence="4">The sequence shown here is derived from an EMBL/GenBank/DDBJ whole genome shotgun (WGS) entry which is preliminary data.</text>
</comment>
<feature type="compositionally biased region" description="Polar residues" evidence="1">
    <location>
        <begin position="224"/>
        <end position="239"/>
    </location>
</feature>
<evidence type="ECO:0000313" key="4">
    <source>
        <dbReference type="EMBL" id="KAF6070509.1"/>
    </source>
</evidence>
<dbReference type="EMBL" id="JABWAD010000025">
    <property type="protein sequence ID" value="KAF6070509.1"/>
    <property type="molecule type" value="Genomic_DNA"/>
</dbReference>
<feature type="compositionally biased region" description="Basic and acidic residues" evidence="1">
    <location>
        <begin position="161"/>
        <end position="170"/>
    </location>
</feature>
<proteinExistence type="predicted"/>
<dbReference type="EMBL" id="JABWAD010000063">
    <property type="protein sequence ID" value="KAF6061884.1"/>
    <property type="molecule type" value="Genomic_DNA"/>
</dbReference>
<protein>
    <submittedName>
        <fullName evidence="4">Programmed cell death protein 2, C-terminal putative domain family protein</fullName>
    </submittedName>
</protein>
<dbReference type="PANTHER" id="PTHR47524:SF1">
    <property type="entry name" value="20S RRNA ACCUMULATION PROTEIN 4"/>
    <property type="match status" value="1"/>
</dbReference>
<dbReference type="Proteomes" id="UP000536275">
    <property type="component" value="Unassembled WGS sequence"/>
</dbReference>
<dbReference type="Pfam" id="PF04194">
    <property type="entry name" value="PDCD2_C"/>
    <property type="match status" value="1"/>
</dbReference>
<sequence>MSANDEYSSDEESFDESTKSKVLLGFVDAPIISDGKDPEDNDLPTIEDTFIGGQPVWLHPDSKPAEKSLTCDVCNGKLALYLQAFAPIDGKLYDRVIYVFGCKNTKSCSGKKGTVKVIRGIIKDSETVNRIKKENQEALQKDMEAKLKLEKQKKFNDELTKDLFKKKDTPEASNPFGGNSNPFSNPFDVASKNAPKPKSVKKLQDDLPEYHKEEYDESDILEKPSSSASASGLDNPQASQISNMLNDKYFEMFSNTVKHNPGQVLRYDLGGKPLLYSGKDDVAKKFLAQPANIPRPSFNPSSERRFELQLMPKAIMDLEDLGNNRNVGINDILNGMSWGTIIVCTDEEDFIPEENFDANQVGYIEEWCGVQWEESV</sequence>
<name>A0A8H6C323_CANAX</name>
<dbReference type="GO" id="GO:0005737">
    <property type="term" value="C:cytoplasm"/>
    <property type="evidence" value="ECO:0007669"/>
    <property type="project" value="InterPro"/>
</dbReference>
<reference evidence="4 5" key="1">
    <citation type="submission" date="2020-03" db="EMBL/GenBank/DDBJ databases">
        <title>FDA dAtabase for Regulatory Grade micrObial Sequences (FDA-ARGOS): Supporting development and validation of Infectious Disease Dx tests.</title>
        <authorList>
            <person name="Campos J."/>
            <person name="Goldberg B."/>
            <person name="Tallon L."/>
            <person name="Sadzewicz L."/>
            <person name="Vavikolanu K."/>
            <person name="Mehta A."/>
            <person name="Aluvathingal J."/>
            <person name="Nadendla S."/>
            <person name="Nandy P."/>
            <person name="Geyer C."/>
            <person name="Yan Y."/>
            <person name="Sichtig H."/>
        </authorList>
    </citation>
    <scope>NUCLEOTIDE SEQUENCE [LARGE SCALE GENOMIC DNA]</scope>
    <source>
        <strain evidence="4 5">FDAARGOS_656</strain>
    </source>
</reference>
<dbReference type="InterPro" id="IPR007320">
    <property type="entry name" value="PDCD2_C"/>
</dbReference>
<feature type="region of interest" description="Disordered" evidence="1">
    <location>
        <begin position="161"/>
        <end position="202"/>
    </location>
</feature>
<evidence type="ECO:0000256" key="1">
    <source>
        <dbReference type="SAM" id="MobiDB-lite"/>
    </source>
</evidence>
<accession>A0A8H6C323</accession>
<organism evidence="4 5">
    <name type="scientific">Candida albicans</name>
    <name type="common">Yeast</name>
    <dbReference type="NCBI Taxonomy" id="5476"/>
    <lineage>
        <taxon>Eukaryota</taxon>
        <taxon>Fungi</taxon>
        <taxon>Dikarya</taxon>
        <taxon>Ascomycota</taxon>
        <taxon>Saccharomycotina</taxon>
        <taxon>Pichiomycetes</taxon>
        <taxon>Debaryomycetaceae</taxon>
        <taxon>Candida/Lodderomyces clade</taxon>
        <taxon>Candida</taxon>
    </lineage>
</organism>
<gene>
    <name evidence="4" type="ORF">FOB64_002175</name>
    <name evidence="3" type="ORF">FOB64_006456</name>
</gene>
<evidence type="ECO:0000259" key="2">
    <source>
        <dbReference type="Pfam" id="PF04194"/>
    </source>
</evidence>
<dbReference type="GO" id="GO:0030490">
    <property type="term" value="P:maturation of SSU-rRNA"/>
    <property type="evidence" value="ECO:0007669"/>
    <property type="project" value="TreeGrafter"/>
</dbReference>